<accession>A0A382AFY4</accession>
<feature type="non-terminal residue" evidence="3">
    <location>
        <position position="128"/>
    </location>
</feature>
<dbReference type="GO" id="GO:0050660">
    <property type="term" value="F:flavin adenine dinucleotide binding"/>
    <property type="evidence" value="ECO:0007669"/>
    <property type="project" value="TreeGrafter"/>
</dbReference>
<dbReference type="InterPro" id="IPR045229">
    <property type="entry name" value="TPP_enz"/>
</dbReference>
<dbReference type="InterPro" id="IPR012001">
    <property type="entry name" value="Thiamin_PyroP_enz_TPP-bd_dom"/>
</dbReference>
<reference evidence="3" key="1">
    <citation type="submission" date="2018-05" db="EMBL/GenBank/DDBJ databases">
        <authorList>
            <person name="Lanie J.A."/>
            <person name="Ng W.-L."/>
            <person name="Kazmierczak K.M."/>
            <person name="Andrzejewski T.M."/>
            <person name="Davidsen T.M."/>
            <person name="Wayne K.J."/>
            <person name="Tettelin H."/>
            <person name="Glass J.I."/>
            <person name="Rusch D."/>
            <person name="Podicherti R."/>
            <person name="Tsui H.-C.T."/>
            <person name="Winkler M.E."/>
        </authorList>
    </citation>
    <scope>NUCLEOTIDE SEQUENCE</scope>
</reference>
<proteinExistence type="inferred from homology"/>
<organism evidence="3">
    <name type="scientific">marine metagenome</name>
    <dbReference type="NCBI Taxonomy" id="408172"/>
    <lineage>
        <taxon>unclassified sequences</taxon>
        <taxon>metagenomes</taxon>
        <taxon>ecological metagenomes</taxon>
    </lineage>
</organism>
<sequence>MNGADSLLETLVKADVDVCFTNPGTSEMHFVAALDQQDGMRGILGLFEGVVTGAADGYARMAEKPACTLLHLGPGLANGLANLHNARRARVPVVNIVGDHATYHRSLDAPLTSNIEGFAAPVSGWIRV</sequence>
<dbReference type="SUPFAM" id="SSF52518">
    <property type="entry name" value="Thiamin diphosphate-binding fold (THDP-binding)"/>
    <property type="match status" value="1"/>
</dbReference>
<dbReference type="PANTHER" id="PTHR18968">
    <property type="entry name" value="THIAMINE PYROPHOSPHATE ENZYMES"/>
    <property type="match status" value="1"/>
</dbReference>
<dbReference type="Gene3D" id="3.40.50.970">
    <property type="match status" value="1"/>
</dbReference>
<dbReference type="AlphaFoldDB" id="A0A382AFY4"/>
<dbReference type="EMBL" id="UINC01025229">
    <property type="protein sequence ID" value="SVB00418.1"/>
    <property type="molecule type" value="Genomic_DNA"/>
</dbReference>
<name>A0A382AFY4_9ZZZZ</name>
<evidence type="ECO:0000259" key="2">
    <source>
        <dbReference type="Pfam" id="PF02776"/>
    </source>
</evidence>
<dbReference type="Pfam" id="PF02776">
    <property type="entry name" value="TPP_enzyme_N"/>
    <property type="match status" value="1"/>
</dbReference>
<dbReference type="InterPro" id="IPR029061">
    <property type="entry name" value="THDP-binding"/>
</dbReference>
<evidence type="ECO:0000256" key="1">
    <source>
        <dbReference type="ARBA" id="ARBA00007812"/>
    </source>
</evidence>
<dbReference type="GO" id="GO:0030976">
    <property type="term" value="F:thiamine pyrophosphate binding"/>
    <property type="evidence" value="ECO:0007669"/>
    <property type="project" value="InterPro"/>
</dbReference>
<dbReference type="CDD" id="cd07035">
    <property type="entry name" value="TPP_PYR_POX_like"/>
    <property type="match status" value="1"/>
</dbReference>
<evidence type="ECO:0000313" key="3">
    <source>
        <dbReference type="EMBL" id="SVB00418.1"/>
    </source>
</evidence>
<protein>
    <recommendedName>
        <fullName evidence="2">Thiamine pyrophosphate enzyme N-terminal TPP-binding domain-containing protein</fullName>
    </recommendedName>
</protein>
<feature type="domain" description="Thiamine pyrophosphate enzyme N-terminal TPP-binding" evidence="2">
    <location>
        <begin position="1"/>
        <end position="106"/>
    </location>
</feature>
<comment type="similarity">
    <text evidence="1">Belongs to the TPP enzyme family.</text>
</comment>
<dbReference type="GO" id="GO:0003984">
    <property type="term" value="F:acetolactate synthase activity"/>
    <property type="evidence" value="ECO:0007669"/>
    <property type="project" value="TreeGrafter"/>
</dbReference>
<gene>
    <name evidence="3" type="ORF">METZ01_LOCUS153272</name>
</gene>
<dbReference type="PANTHER" id="PTHR18968:SF86">
    <property type="entry name" value="ACETOLACTATE SYNTHASE LARGE SUBUNIT ILVX-RELATED"/>
    <property type="match status" value="1"/>
</dbReference>